<reference evidence="4" key="1">
    <citation type="submission" date="2022-05" db="EMBL/GenBank/DDBJ databases">
        <authorList>
            <person name="Okamura Y."/>
        </authorList>
    </citation>
    <scope>NUCLEOTIDE SEQUENCE</scope>
</reference>
<dbReference type="Proteomes" id="UP001152562">
    <property type="component" value="Unassembled WGS sequence"/>
</dbReference>
<keyword evidence="2" id="KW-0539">Nucleus</keyword>
<protein>
    <recommendedName>
        <fullName evidence="3">Set2 Rpb1 interacting domain-containing protein</fullName>
    </recommendedName>
</protein>
<keyword evidence="5" id="KW-1185">Reference proteome</keyword>
<organism evidence="4 5">
    <name type="scientific">Pieris brassicae</name>
    <name type="common">White butterfly</name>
    <name type="synonym">Large white butterfly</name>
    <dbReference type="NCBI Taxonomy" id="7116"/>
    <lineage>
        <taxon>Eukaryota</taxon>
        <taxon>Metazoa</taxon>
        <taxon>Ecdysozoa</taxon>
        <taxon>Arthropoda</taxon>
        <taxon>Hexapoda</taxon>
        <taxon>Insecta</taxon>
        <taxon>Pterygota</taxon>
        <taxon>Neoptera</taxon>
        <taxon>Endopterygota</taxon>
        <taxon>Lepidoptera</taxon>
        <taxon>Glossata</taxon>
        <taxon>Ditrysia</taxon>
        <taxon>Papilionoidea</taxon>
        <taxon>Pieridae</taxon>
        <taxon>Pierinae</taxon>
        <taxon>Pieris</taxon>
    </lineage>
</organism>
<dbReference type="GO" id="GO:0005694">
    <property type="term" value="C:chromosome"/>
    <property type="evidence" value="ECO:0007669"/>
    <property type="project" value="InterPro"/>
</dbReference>
<proteinExistence type="predicted"/>
<evidence type="ECO:0000256" key="1">
    <source>
        <dbReference type="ARBA" id="ARBA00004123"/>
    </source>
</evidence>
<comment type="caution">
    <text evidence="4">The sequence shown here is derived from an EMBL/GenBank/DDBJ whole genome shotgun (WGS) entry which is preliminary data.</text>
</comment>
<dbReference type="GO" id="GO:0006355">
    <property type="term" value="P:regulation of DNA-templated transcription"/>
    <property type="evidence" value="ECO:0007669"/>
    <property type="project" value="InterPro"/>
</dbReference>
<evidence type="ECO:0000313" key="4">
    <source>
        <dbReference type="EMBL" id="CAH4034733.1"/>
    </source>
</evidence>
<dbReference type="Pfam" id="PF08236">
    <property type="entry name" value="SRI"/>
    <property type="match status" value="1"/>
</dbReference>
<feature type="domain" description="Set2 Rpb1 interacting" evidence="3">
    <location>
        <begin position="370"/>
        <end position="431"/>
    </location>
</feature>
<sequence length="445" mass="51867">MDDNDLMIEKWIQQHDNSVIPLPEIEFEPHLLISKVRKHYMEHVIKLLALNYESHQKLLNKNIYLPSAIWRCAKIIETTAAQSSMVINLYRRNIVTMINQVKADTKKGKLNKKLFECLKKPPENEKKSQTSLTMGKDCSCVCTCYQRKKIRRDSPPFDENETLILKHKNFEGITQVKATQVDNCCQISNTDKTNENLILTQESHDADEVMQQMEKLFEGATNDDDIFDGIFSNAYDIAFSEDIKKLNNDIQNKTNQNNSIIEHHADQISSLDKRLTSLSQVLSNNTESETHNTKIEATKNSKLSKKWICEEYFLKVKLNELLDQLRDCNRAKLLRIKDLLTDLFGDDSDDEGVMSPLEETPEFITSCKERIAPWVVKLLTPYYIKGRIRGKALFKSLAKHLIRLIYQCSKYPEEYEVQDFIQDFLKNHKMIRCEADFKQFRIDNI</sequence>
<dbReference type="InterPro" id="IPR013257">
    <property type="entry name" value="SRI"/>
</dbReference>
<evidence type="ECO:0000259" key="3">
    <source>
        <dbReference type="Pfam" id="PF08236"/>
    </source>
</evidence>
<gene>
    <name evidence="4" type="ORF">PIBRA_LOCUS10890</name>
</gene>
<accession>A0A9P0TTW7</accession>
<dbReference type="EMBL" id="CALOZG010000042">
    <property type="protein sequence ID" value="CAH4034733.1"/>
    <property type="molecule type" value="Genomic_DNA"/>
</dbReference>
<dbReference type="AlphaFoldDB" id="A0A9P0TTW7"/>
<evidence type="ECO:0000313" key="5">
    <source>
        <dbReference type="Proteomes" id="UP001152562"/>
    </source>
</evidence>
<name>A0A9P0TTW7_PIEBR</name>
<comment type="subcellular location">
    <subcellularLocation>
        <location evidence="1">Nucleus</location>
    </subcellularLocation>
</comment>
<evidence type="ECO:0000256" key="2">
    <source>
        <dbReference type="ARBA" id="ARBA00023242"/>
    </source>
</evidence>